<organism evidence="7 8">
    <name type="scientific">Georgenia subflava</name>
    <dbReference type="NCBI Taxonomy" id="1622177"/>
    <lineage>
        <taxon>Bacteria</taxon>
        <taxon>Bacillati</taxon>
        <taxon>Actinomycetota</taxon>
        <taxon>Actinomycetes</taxon>
        <taxon>Micrococcales</taxon>
        <taxon>Bogoriellaceae</taxon>
        <taxon>Georgenia</taxon>
    </lineage>
</organism>
<dbReference type="OrthoDB" id="3790724at2"/>
<keyword evidence="8" id="KW-1185">Reference proteome</keyword>
<evidence type="ECO:0000313" key="8">
    <source>
        <dbReference type="Proteomes" id="UP000437709"/>
    </source>
</evidence>
<dbReference type="RefSeq" id="WP_152195782.1">
    <property type="nucleotide sequence ID" value="NZ_VUKD01000004.1"/>
</dbReference>
<dbReference type="EC" id="3.4.21.89" evidence="5"/>
<gene>
    <name evidence="7" type="ORF">GB881_04135</name>
</gene>
<keyword evidence="3" id="KW-1133">Transmembrane helix</keyword>
<dbReference type="AlphaFoldDB" id="A0A6N7ELW8"/>
<evidence type="ECO:0000256" key="2">
    <source>
        <dbReference type="ARBA" id="ARBA00022692"/>
    </source>
</evidence>
<dbReference type="SUPFAM" id="SSF51306">
    <property type="entry name" value="LexA/Signal peptidase"/>
    <property type="match status" value="1"/>
</dbReference>
<dbReference type="InterPro" id="IPR036286">
    <property type="entry name" value="LexA/Signal_pep-like_sf"/>
</dbReference>
<keyword evidence="7" id="KW-0378">Hydrolase</keyword>
<evidence type="ECO:0000256" key="1">
    <source>
        <dbReference type="ARBA" id="ARBA00004370"/>
    </source>
</evidence>
<dbReference type="InterPro" id="IPR001733">
    <property type="entry name" value="Peptidase_S26B"/>
</dbReference>
<reference evidence="7 8" key="1">
    <citation type="submission" date="2019-10" db="EMBL/GenBank/DDBJ databases">
        <title>Georgenia wutianyii sp. nov. and Georgenia yuyongxinii sp. nov. isolated from plateau pika (Ochotona curzoniae) in the Qinghai-Tibet plateau of China.</title>
        <authorList>
            <person name="Tian Z."/>
        </authorList>
    </citation>
    <scope>NUCLEOTIDE SEQUENCE [LARGE SCALE GENOMIC DNA]</scope>
    <source>
        <strain evidence="7 8">JCM 19765</strain>
    </source>
</reference>
<evidence type="ECO:0000256" key="5">
    <source>
        <dbReference type="NCBIfam" id="TIGR02228"/>
    </source>
</evidence>
<evidence type="ECO:0000313" key="7">
    <source>
        <dbReference type="EMBL" id="MPV36244.1"/>
    </source>
</evidence>
<dbReference type="EMBL" id="WHPC01000008">
    <property type="protein sequence ID" value="MPV36244.1"/>
    <property type="molecule type" value="Genomic_DNA"/>
</dbReference>
<evidence type="ECO:0000256" key="4">
    <source>
        <dbReference type="ARBA" id="ARBA00023136"/>
    </source>
</evidence>
<accession>A0A6N7ELW8</accession>
<dbReference type="GO" id="GO:0006465">
    <property type="term" value="P:signal peptide processing"/>
    <property type="evidence" value="ECO:0007669"/>
    <property type="project" value="UniProtKB-UniRule"/>
</dbReference>
<sequence>MTVVRMVVRAVLGLVLAAIVLLALGIVVLPRVLGWAPVTILTGSMEPAIPTGSQVVLELVEGDEDASELRVGDVITYLPYPDDPTLVTHRIVGITQGPEGHVFTTRGDANDVADPWEITVEQVRGHVRYHLPYAGYLANALDGDQKSAGITAGAVALFGYAAYLVVSGIRLRRQEVAGRARREVERATAERADP</sequence>
<evidence type="ECO:0000259" key="6">
    <source>
        <dbReference type="Pfam" id="PF10502"/>
    </source>
</evidence>
<keyword evidence="2" id="KW-0812">Transmembrane</keyword>
<dbReference type="Pfam" id="PF10502">
    <property type="entry name" value="Peptidase_S26"/>
    <property type="match status" value="1"/>
</dbReference>
<protein>
    <recommendedName>
        <fullName evidence="5">Signal peptidase I</fullName>
        <ecNumber evidence="5">3.4.21.89</ecNumber>
    </recommendedName>
</protein>
<dbReference type="CDD" id="cd06530">
    <property type="entry name" value="S26_SPase_I"/>
    <property type="match status" value="1"/>
</dbReference>
<proteinExistence type="predicted"/>
<keyword evidence="4" id="KW-0472">Membrane</keyword>
<dbReference type="InterPro" id="IPR019533">
    <property type="entry name" value="Peptidase_S26"/>
</dbReference>
<comment type="caution">
    <text evidence="7">The sequence shown here is derived from an EMBL/GenBank/DDBJ whole genome shotgun (WGS) entry which is preliminary data.</text>
</comment>
<comment type="subcellular location">
    <subcellularLocation>
        <location evidence="1">Membrane</location>
    </subcellularLocation>
</comment>
<dbReference type="GO" id="GO:0009003">
    <property type="term" value="F:signal peptidase activity"/>
    <property type="evidence" value="ECO:0007669"/>
    <property type="project" value="UniProtKB-EC"/>
</dbReference>
<dbReference type="NCBIfam" id="TIGR02228">
    <property type="entry name" value="sigpep_I_arch"/>
    <property type="match status" value="1"/>
</dbReference>
<dbReference type="Proteomes" id="UP000437709">
    <property type="component" value="Unassembled WGS sequence"/>
</dbReference>
<name>A0A6N7ELW8_9MICO</name>
<evidence type="ECO:0000256" key="3">
    <source>
        <dbReference type="ARBA" id="ARBA00022989"/>
    </source>
</evidence>
<dbReference type="GO" id="GO:0004252">
    <property type="term" value="F:serine-type endopeptidase activity"/>
    <property type="evidence" value="ECO:0007669"/>
    <property type="project" value="UniProtKB-UniRule"/>
</dbReference>
<dbReference type="GO" id="GO:0016020">
    <property type="term" value="C:membrane"/>
    <property type="evidence" value="ECO:0007669"/>
    <property type="project" value="UniProtKB-SubCell"/>
</dbReference>
<feature type="domain" description="Peptidase S26" evidence="6">
    <location>
        <begin position="17"/>
        <end position="94"/>
    </location>
</feature>